<dbReference type="Gene3D" id="3.30.565.10">
    <property type="entry name" value="Histidine kinase-like ATPase, C-terminal domain"/>
    <property type="match status" value="2"/>
</dbReference>
<feature type="domain" description="Response regulatory" evidence="8">
    <location>
        <begin position="688"/>
        <end position="805"/>
    </location>
</feature>
<evidence type="ECO:0000256" key="1">
    <source>
        <dbReference type="ARBA" id="ARBA00018672"/>
    </source>
</evidence>
<keyword evidence="6" id="KW-0472">Membrane</keyword>
<dbReference type="InterPro" id="IPR050640">
    <property type="entry name" value="Bact_2-comp_sensor_kinase"/>
</dbReference>
<dbReference type="PROSITE" id="PS50110">
    <property type="entry name" value="RESPONSE_REGULATORY"/>
    <property type="match status" value="1"/>
</dbReference>
<reference evidence="9 10" key="1">
    <citation type="submission" date="2020-01" db="EMBL/GenBank/DDBJ databases">
        <title>Genomic analysis of Aminipila sp. CBA3637.</title>
        <authorList>
            <person name="Kim Y.B."/>
            <person name="Roh S.W."/>
        </authorList>
    </citation>
    <scope>NUCLEOTIDE SEQUENCE [LARGE SCALE GENOMIC DNA]</scope>
    <source>
        <strain evidence="9 10">CBA3637</strain>
    </source>
</reference>
<dbReference type="SUPFAM" id="SSF55874">
    <property type="entry name" value="ATPase domain of HSP90 chaperone/DNA topoisomerase II/histidine kinase"/>
    <property type="match status" value="2"/>
</dbReference>
<evidence type="ECO:0000313" key="9">
    <source>
        <dbReference type="EMBL" id="QHI71620.1"/>
    </source>
</evidence>
<evidence type="ECO:0000313" key="10">
    <source>
        <dbReference type="Proteomes" id="UP000463883"/>
    </source>
</evidence>
<evidence type="ECO:0000256" key="4">
    <source>
        <dbReference type="ARBA" id="ARBA00024867"/>
    </source>
</evidence>
<feature type="transmembrane region" description="Helical" evidence="6">
    <location>
        <begin position="328"/>
        <end position="352"/>
    </location>
</feature>
<dbReference type="PANTHER" id="PTHR34220:SF7">
    <property type="entry name" value="SENSOR HISTIDINE KINASE YPDA"/>
    <property type="match status" value="1"/>
</dbReference>
<dbReference type="Pfam" id="PF00072">
    <property type="entry name" value="Response_reg"/>
    <property type="match status" value="1"/>
</dbReference>
<dbReference type="PANTHER" id="PTHR34220">
    <property type="entry name" value="SENSOR HISTIDINE KINASE YPDA"/>
    <property type="match status" value="1"/>
</dbReference>
<protein>
    <recommendedName>
        <fullName evidence="1">Stage 0 sporulation protein A homolog</fullName>
    </recommendedName>
</protein>
<dbReference type="EMBL" id="CP047591">
    <property type="protein sequence ID" value="QHI71620.1"/>
    <property type="molecule type" value="Genomic_DNA"/>
</dbReference>
<keyword evidence="6" id="KW-1133">Transmembrane helix</keyword>
<evidence type="ECO:0000259" key="7">
    <source>
        <dbReference type="PROSITE" id="PS50109"/>
    </source>
</evidence>
<accession>A0A6P1MAH1</accession>
<dbReference type="SUPFAM" id="SSF52172">
    <property type="entry name" value="CheY-like"/>
    <property type="match status" value="1"/>
</dbReference>
<dbReference type="InterPro" id="IPR008979">
    <property type="entry name" value="Galactose-bd-like_sf"/>
</dbReference>
<dbReference type="InterPro" id="IPR003594">
    <property type="entry name" value="HATPase_dom"/>
</dbReference>
<dbReference type="Gene3D" id="2.60.120.260">
    <property type="entry name" value="Galactose-binding domain-like"/>
    <property type="match status" value="1"/>
</dbReference>
<feature type="transmembrane region" description="Helical" evidence="6">
    <location>
        <begin position="207"/>
        <end position="230"/>
    </location>
</feature>
<evidence type="ECO:0000256" key="5">
    <source>
        <dbReference type="PROSITE-ProRule" id="PRU00169"/>
    </source>
</evidence>
<keyword evidence="2" id="KW-0808">Transferase</keyword>
<gene>
    <name evidence="9" type="ORF">Ami3637_03795</name>
</gene>
<keyword evidence="10" id="KW-1185">Reference proteome</keyword>
<evidence type="ECO:0000256" key="3">
    <source>
        <dbReference type="ARBA" id="ARBA00023012"/>
    </source>
</evidence>
<name>A0A6P1MAH1_9FIRM</name>
<dbReference type="InterPro" id="IPR005467">
    <property type="entry name" value="His_kinase_dom"/>
</dbReference>
<comment type="function">
    <text evidence="4">May play the central regulatory role in sporulation. It may be an element of the effector pathway responsible for the activation of sporulation genes in response to nutritional stress. Spo0A may act in concert with spo0H (a sigma factor) to control the expression of some genes that are critical to the sporulation process.</text>
</comment>
<organism evidence="9 10">
    <name type="scientific">Aminipila terrae</name>
    <dbReference type="NCBI Taxonomy" id="2697030"/>
    <lineage>
        <taxon>Bacteria</taxon>
        <taxon>Bacillati</taxon>
        <taxon>Bacillota</taxon>
        <taxon>Clostridia</taxon>
        <taxon>Peptostreptococcales</taxon>
        <taxon>Anaerovoracaceae</taxon>
        <taxon>Aminipila</taxon>
    </lineage>
</organism>
<keyword evidence="6" id="KW-0812">Transmembrane</keyword>
<feature type="transmembrane region" description="Helical" evidence="6">
    <location>
        <begin position="274"/>
        <end position="294"/>
    </location>
</feature>
<comment type="caution">
    <text evidence="5">Lacks conserved residue(s) required for the propagation of feature annotation.</text>
</comment>
<dbReference type="Pfam" id="PF06580">
    <property type="entry name" value="His_kinase"/>
    <property type="match status" value="1"/>
</dbReference>
<dbReference type="SMART" id="SM00448">
    <property type="entry name" value="REC"/>
    <property type="match status" value="1"/>
</dbReference>
<dbReference type="Gene3D" id="3.40.50.2300">
    <property type="match status" value="1"/>
</dbReference>
<dbReference type="GO" id="GO:0000155">
    <property type="term" value="F:phosphorelay sensor kinase activity"/>
    <property type="evidence" value="ECO:0007669"/>
    <property type="project" value="InterPro"/>
</dbReference>
<dbReference type="PROSITE" id="PS50109">
    <property type="entry name" value="HIS_KIN"/>
    <property type="match status" value="1"/>
</dbReference>
<feature type="transmembrane region" description="Helical" evidence="6">
    <location>
        <begin position="301"/>
        <end position="322"/>
    </location>
</feature>
<feature type="domain" description="Histidine kinase" evidence="7">
    <location>
        <begin position="436"/>
        <end position="652"/>
    </location>
</feature>
<dbReference type="InterPro" id="IPR036890">
    <property type="entry name" value="HATPase_C_sf"/>
</dbReference>
<evidence type="ECO:0000259" key="8">
    <source>
        <dbReference type="PROSITE" id="PS50110"/>
    </source>
</evidence>
<feature type="transmembrane region" description="Helical" evidence="6">
    <location>
        <begin position="385"/>
        <end position="404"/>
    </location>
</feature>
<dbReference type="Proteomes" id="UP000463883">
    <property type="component" value="Chromosome"/>
</dbReference>
<dbReference type="KEGG" id="amic:Ami3637_03795"/>
<dbReference type="InterPro" id="IPR011006">
    <property type="entry name" value="CheY-like_superfamily"/>
</dbReference>
<evidence type="ECO:0000256" key="6">
    <source>
        <dbReference type="SAM" id="Phobius"/>
    </source>
</evidence>
<dbReference type="InterPro" id="IPR010559">
    <property type="entry name" value="Sig_transdc_His_kin_internal"/>
</dbReference>
<proteinExistence type="predicted"/>
<keyword evidence="3" id="KW-0902">Two-component regulatory system</keyword>
<dbReference type="Pfam" id="PF02518">
    <property type="entry name" value="HATPase_c"/>
    <property type="match status" value="1"/>
</dbReference>
<sequence>MGKKVVVPIISFIVFIIIVYIYVIGCSKASEGNHIVVENGVIDLRAYDIAVESKPINLDGVWEFYPNQFTKNFSKENEFVPFYVPDNWKGRISSDKKSAFGYGTFHLKILMNPKQESQLLGLKVNDIKVAHRIFVNGKEISKDGIVGKDITDYEPKSKSYSVFFQNNEPVLDLAIWVSNYHSVKLGGIIKPVYFGTQSQILAVQEDYILIETIIISMVFIIAATLLGGFFINRNLNFLYCGLYGFSSIVLFSTNGEDLLYRIMPYLSYLDFQRIHSIAILTCILFFIVYMVSIMPPVYNKYIVGTIETSVAILAVLCLYFSTYTINLISYYASFGCMFILFYILQGIVFTAFRRNSETVLYAMSLFSVLLGLISYSPHFYFAGYYNYYVIIFAAFQFILARAFLTIKRQKVDHQLVELMTEELNQVNTLREELIIKTSREFKSQFLMMCSFLKLILEDEKDRISFESLHKLKFLMDSLERLSRVTTTINDIVKVDDGENEKSSKEVEIKNLLEGIVNVYGFIYSEVKCNIYLKVPDQNVFVKGDSDKLIYIILSIFDSALLNLYAGDINIILVPKINCIELVVSTSGNDTLSPDIKQALDEQFISMNDAFPYSFSEMGLGLTKKLVDGLGGSIKCYSNRNFKKTCLYLPLAAIKESTTVDSSENNCNQKIGREIDINFTQNNQNGSQTILIIDDDKDNLNFLFHVLSRENYHIVLQSLSDEALNIKNNYSQIDLVIINLVITNALSFDRCKMIREQFSMIELPILILTSPVSEKFIHLALNAGANDIIQKPIHPDELKARIVSLLNIKSLSESKQSYEMAFLNAQIKPHFLFNALNSLVNLCETDPVRASDLVIAIANFLRGTLNFSNTDKLIPLEKEIAITKAYLGIEASRFNNLAINYDMDNTDGFFIPPLSIQILAENVIKHVIKSSTKQYMITISIKKKKDNILKIKIEDNGEGLSEETIANLLKKPVKDGSIGIYNVNTRLKTFCDSNLEYITSGNGTSVVFYIRG</sequence>
<dbReference type="SUPFAM" id="SSF49785">
    <property type="entry name" value="Galactose-binding domain-like"/>
    <property type="match status" value="1"/>
</dbReference>
<feature type="transmembrane region" description="Helical" evidence="6">
    <location>
        <begin position="5"/>
        <end position="25"/>
    </location>
</feature>
<feature type="transmembrane region" description="Helical" evidence="6">
    <location>
        <begin position="237"/>
        <end position="254"/>
    </location>
</feature>
<dbReference type="AlphaFoldDB" id="A0A6P1MAH1"/>
<feature type="transmembrane region" description="Helical" evidence="6">
    <location>
        <begin position="359"/>
        <end position="379"/>
    </location>
</feature>
<evidence type="ECO:0000256" key="2">
    <source>
        <dbReference type="ARBA" id="ARBA00022777"/>
    </source>
</evidence>
<dbReference type="InterPro" id="IPR001789">
    <property type="entry name" value="Sig_transdc_resp-reg_receiver"/>
</dbReference>
<keyword evidence="2" id="KW-0418">Kinase</keyword>
<dbReference type="GO" id="GO:0016020">
    <property type="term" value="C:membrane"/>
    <property type="evidence" value="ECO:0007669"/>
    <property type="project" value="InterPro"/>
</dbReference>